<proteinExistence type="predicted"/>
<accession>A0AAV0ZJF0</accession>
<gene>
    <name evidence="1" type="ORF">VFH_II037840</name>
</gene>
<dbReference type="Proteomes" id="UP001157006">
    <property type="component" value="Chromosome 2"/>
</dbReference>
<reference evidence="1 2" key="1">
    <citation type="submission" date="2023-01" db="EMBL/GenBank/DDBJ databases">
        <authorList>
            <person name="Kreplak J."/>
        </authorList>
    </citation>
    <scope>NUCLEOTIDE SEQUENCE [LARGE SCALE GENOMIC DNA]</scope>
</reference>
<organism evidence="1 2">
    <name type="scientific">Vicia faba</name>
    <name type="common">Broad bean</name>
    <name type="synonym">Faba vulgaris</name>
    <dbReference type="NCBI Taxonomy" id="3906"/>
    <lineage>
        <taxon>Eukaryota</taxon>
        <taxon>Viridiplantae</taxon>
        <taxon>Streptophyta</taxon>
        <taxon>Embryophyta</taxon>
        <taxon>Tracheophyta</taxon>
        <taxon>Spermatophyta</taxon>
        <taxon>Magnoliopsida</taxon>
        <taxon>eudicotyledons</taxon>
        <taxon>Gunneridae</taxon>
        <taxon>Pentapetalae</taxon>
        <taxon>rosids</taxon>
        <taxon>fabids</taxon>
        <taxon>Fabales</taxon>
        <taxon>Fabaceae</taxon>
        <taxon>Papilionoideae</taxon>
        <taxon>50 kb inversion clade</taxon>
        <taxon>NPAAA clade</taxon>
        <taxon>Hologalegina</taxon>
        <taxon>IRL clade</taxon>
        <taxon>Fabeae</taxon>
        <taxon>Vicia</taxon>
    </lineage>
</organism>
<name>A0AAV0ZJF0_VICFA</name>
<evidence type="ECO:0000313" key="1">
    <source>
        <dbReference type="EMBL" id="CAI8596490.1"/>
    </source>
</evidence>
<keyword evidence="2" id="KW-1185">Reference proteome</keyword>
<evidence type="ECO:0000313" key="2">
    <source>
        <dbReference type="Proteomes" id="UP001157006"/>
    </source>
</evidence>
<sequence>MGKKVINQTSSLKTSKDVHEKQYFNNLIKVLKPKVYITNSSRFKKLVQELTGNGDSNTLSPQTLQVSNVVENCNIIETETTSFDNSVSTEGTSYNNSSQTSEFSCDDQLLNEEFNQVCNQLCLDDESLFFQDFMVNQPLDELMAFQNVESLLFDVELPNPFYNYCEEIEVPDVSIYDYELSGLL</sequence>
<dbReference type="AlphaFoldDB" id="A0AAV0ZJF0"/>
<protein>
    <recommendedName>
        <fullName evidence="3">VQ domain-containing protein</fullName>
    </recommendedName>
</protein>
<dbReference type="EMBL" id="OX451737">
    <property type="protein sequence ID" value="CAI8596490.1"/>
    <property type="molecule type" value="Genomic_DNA"/>
</dbReference>
<evidence type="ECO:0008006" key="3">
    <source>
        <dbReference type="Google" id="ProtNLM"/>
    </source>
</evidence>